<dbReference type="SMART" id="SM01036">
    <property type="entry name" value="BP28CT"/>
    <property type="match status" value="1"/>
</dbReference>
<dbReference type="PANTHER" id="PTHR13457:SF1">
    <property type="entry name" value="HEAT REPEAT-CONTAINING PROTEIN 1"/>
    <property type="match status" value="1"/>
</dbReference>
<dbReference type="PROSITE" id="PS51257">
    <property type="entry name" value="PROKAR_LIPOPROTEIN"/>
    <property type="match status" value="1"/>
</dbReference>
<evidence type="ECO:0000256" key="1">
    <source>
        <dbReference type="ARBA" id="ARBA00023242"/>
    </source>
</evidence>
<feature type="domain" description="BP28 C-terminal" evidence="3">
    <location>
        <begin position="9"/>
        <end position="145"/>
    </location>
</feature>
<dbReference type="OrthoDB" id="8935019at2759"/>
<protein>
    <recommendedName>
        <fullName evidence="2">HEAT repeat-containing protein 1</fullName>
    </recommendedName>
</protein>
<reference evidence="5" key="1">
    <citation type="submission" date="2025-08" db="UniProtKB">
        <authorList>
            <consortium name="RefSeq"/>
        </authorList>
    </citation>
    <scope>IDENTIFICATION</scope>
    <source>
        <tissue evidence="5">Muscle</tissue>
    </source>
</reference>
<keyword evidence="2" id="KW-0690">Ribosome biogenesis</keyword>
<dbReference type="KEGG" id="ncc:104952368"/>
<keyword evidence="4" id="KW-1185">Reference proteome</keyword>
<evidence type="ECO:0000313" key="5">
    <source>
        <dbReference type="RefSeq" id="XP_010777479.1"/>
    </source>
</evidence>
<dbReference type="GO" id="GO:0030515">
    <property type="term" value="F:snoRNA binding"/>
    <property type="evidence" value="ECO:0007669"/>
    <property type="project" value="TreeGrafter"/>
</dbReference>
<dbReference type="AlphaFoldDB" id="A0A6I9NIK6"/>
<dbReference type="InterPro" id="IPR012954">
    <property type="entry name" value="BP28_C_dom"/>
</dbReference>
<keyword evidence="2" id="KW-0698">rRNA processing</keyword>
<keyword evidence="2" id="KW-0687">Ribonucleoprotein</keyword>
<accession>A0A6I9NIK6</accession>
<keyword evidence="1 2" id="KW-0539">Nucleus</keyword>
<dbReference type="RefSeq" id="XP_010777479.1">
    <property type="nucleotide sequence ID" value="XM_010779177.1"/>
</dbReference>
<dbReference type="PANTHER" id="PTHR13457">
    <property type="entry name" value="BAP28"/>
    <property type="match status" value="1"/>
</dbReference>
<dbReference type="InterPro" id="IPR040191">
    <property type="entry name" value="UTP10"/>
</dbReference>
<sequence>MMMKMCVEQMFYLSFSTSCPQGDLQRTSEVEGHVINCLLAMVLKLSEVTFRPLFFKLLDWSKTGSKERLLTFFRLSDVLAEKLKSLFVLFAGNLVKPIADLLTLSNCSQTSEPLFASLSSQKVCLLLHFLLDCLYKICLYDTQRFLSRERADTLLQPLLDQ</sequence>
<organism evidence="4 5">
    <name type="scientific">Notothenia coriiceps</name>
    <name type="common">black rockcod</name>
    <dbReference type="NCBI Taxonomy" id="8208"/>
    <lineage>
        <taxon>Eukaryota</taxon>
        <taxon>Metazoa</taxon>
        <taxon>Chordata</taxon>
        <taxon>Craniata</taxon>
        <taxon>Vertebrata</taxon>
        <taxon>Euteleostomi</taxon>
        <taxon>Actinopterygii</taxon>
        <taxon>Neopterygii</taxon>
        <taxon>Teleostei</taxon>
        <taxon>Neoteleostei</taxon>
        <taxon>Acanthomorphata</taxon>
        <taxon>Eupercaria</taxon>
        <taxon>Perciformes</taxon>
        <taxon>Notothenioidei</taxon>
        <taxon>Nototheniidae</taxon>
        <taxon>Notothenia</taxon>
    </lineage>
</organism>
<dbReference type="GO" id="GO:0045943">
    <property type="term" value="P:positive regulation of transcription by RNA polymerase I"/>
    <property type="evidence" value="ECO:0007669"/>
    <property type="project" value="TreeGrafter"/>
</dbReference>
<comment type="similarity">
    <text evidence="2">Belongs to the HEATR1/UTP10 family.</text>
</comment>
<feature type="non-terminal residue" evidence="5">
    <location>
        <position position="161"/>
    </location>
</feature>
<name>A0A6I9NIK6_9TELE</name>
<dbReference type="GeneID" id="104952368"/>
<dbReference type="GO" id="GO:0034455">
    <property type="term" value="C:t-UTP complex"/>
    <property type="evidence" value="ECO:0007669"/>
    <property type="project" value="TreeGrafter"/>
</dbReference>
<comment type="subcellular location">
    <subcellularLocation>
        <location evidence="2">Nucleus</location>
        <location evidence="2">Nucleolus</location>
    </subcellularLocation>
</comment>
<gene>
    <name evidence="5" type="primary">LOC104952368</name>
</gene>
<dbReference type="Pfam" id="PF08146">
    <property type="entry name" value="BP28CT"/>
    <property type="match status" value="1"/>
</dbReference>
<dbReference type="GO" id="GO:0030686">
    <property type="term" value="C:90S preribosome"/>
    <property type="evidence" value="ECO:0007669"/>
    <property type="project" value="TreeGrafter"/>
</dbReference>
<evidence type="ECO:0000313" key="4">
    <source>
        <dbReference type="Proteomes" id="UP000504611"/>
    </source>
</evidence>
<dbReference type="Proteomes" id="UP000504611">
    <property type="component" value="Unplaced"/>
</dbReference>
<evidence type="ECO:0000259" key="3">
    <source>
        <dbReference type="SMART" id="SM01036"/>
    </source>
</evidence>
<dbReference type="GO" id="GO:0032040">
    <property type="term" value="C:small-subunit processome"/>
    <property type="evidence" value="ECO:0007669"/>
    <property type="project" value="TreeGrafter"/>
</dbReference>
<dbReference type="GO" id="GO:0000462">
    <property type="term" value="P:maturation of SSU-rRNA from tricistronic rRNA transcript (SSU-rRNA, 5.8S rRNA, LSU-rRNA)"/>
    <property type="evidence" value="ECO:0007669"/>
    <property type="project" value="TreeGrafter"/>
</dbReference>
<evidence type="ECO:0000256" key="2">
    <source>
        <dbReference type="RuleBase" id="RU367065"/>
    </source>
</evidence>
<comment type="function">
    <text evidence="2">Involved in nucleolar processing of pre-18S ribosomal RNA.</text>
</comment>
<proteinExistence type="inferred from homology"/>